<dbReference type="GO" id="GO:0008033">
    <property type="term" value="P:tRNA processing"/>
    <property type="evidence" value="ECO:0007669"/>
    <property type="project" value="UniProtKB-KW"/>
</dbReference>
<dbReference type="InterPro" id="IPR002646">
    <property type="entry name" value="PolA_pol_head_dom"/>
</dbReference>
<keyword evidence="3" id="KW-0819">tRNA processing</keyword>
<dbReference type="Gene3D" id="1.10.246.80">
    <property type="match status" value="1"/>
</dbReference>
<accession>A0A1H3NIP6</accession>
<keyword evidence="5" id="KW-0479">Metal-binding</keyword>
<comment type="cofactor">
    <cofactor evidence="1">
        <name>Mg(2+)</name>
        <dbReference type="ChEBI" id="CHEBI:18420"/>
    </cofactor>
</comment>
<evidence type="ECO:0000256" key="8">
    <source>
        <dbReference type="RuleBase" id="RU003953"/>
    </source>
</evidence>
<keyword evidence="7 8" id="KW-0694">RNA-binding</keyword>
<protein>
    <submittedName>
        <fullName evidence="11">tRNA nucleotidyltransferase (CCA-adding enzyme)</fullName>
    </submittedName>
</protein>
<keyword evidence="4" id="KW-0548">Nucleotidyltransferase</keyword>
<evidence type="ECO:0000313" key="12">
    <source>
        <dbReference type="Proteomes" id="UP000198935"/>
    </source>
</evidence>
<evidence type="ECO:0000256" key="3">
    <source>
        <dbReference type="ARBA" id="ARBA00022694"/>
    </source>
</evidence>
<dbReference type="InterPro" id="IPR050264">
    <property type="entry name" value="Bact_CCA-adding_enz_type3_sf"/>
</dbReference>
<dbReference type="PANTHER" id="PTHR46173:SF1">
    <property type="entry name" value="CCA TRNA NUCLEOTIDYLTRANSFERASE 1, MITOCHONDRIAL"/>
    <property type="match status" value="1"/>
</dbReference>
<dbReference type="InterPro" id="IPR032810">
    <property type="entry name" value="CCA-adding_enz_C"/>
</dbReference>
<dbReference type="Gene3D" id="3.30.460.10">
    <property type="entry name" value="Beta Polymerase, domain 2"/>
    <property type="match status" value="1"/>
</dbReference>
<dbReference type="SUPFAM" id="SSF81891">
    <property type="entry name" value="Poly A polymerase C-terminal region-like"/>
    <property type="match status" value="1"/>
</dbReference>
<evidence type="ECO:0000256" key="2">
    <source>
        <dbReference type="ARBA" id="ARBA00022679"/>
    </source>
</evidence>
<evidence type="ECO:0000256" key="5">
    <source>
        <dbReference type="ARBA" id="ARBA00022723"/>
    </source>
</evidence>
<dbReference type="GO" id="GO:0046872">
    <property type="term" value="F:metal ion binding"/>
    <property type="evidence" value="ECO:0007669"/>
    <property type="project" value="UniProtKB-KW"/>
</dbReference>
<feature type="domain" description="CCA-adding enzyme C-terminal" evidence="10">
    <location>
        <begin position="236"/>
        <end position="379"/>
    </location>
</feature>
<keyword evidence="6" id="KW-0460">Magnesium</keyword>
<evidence type="ECO:0000256" key="7">
    <source>
        <dbReference type="ARBA" id="ARBA00022884"/>
    </source>
</evidence>
<keyword evidence="2 8" id="KW-0808">Transferase</keyword>
<dbReference type="InterPro" id="IPR043519">
    <property type="entry name" value="NT_sf"/>
</dbReference>
<name>A0A1H3NIP6_9BACI</name>
<dbReference type="Pfam" id="PF13735">
    <property type="entry name" value="tRNA_NucTran2_2"/>
    <property type="match status" value="1"/>
</dbReference>
<organism evidence="11 12">
    <name type="scientific">Evansella caseinilytica</name>
    <dbReference type="NCBI Taxonomy" id="1503961"/>
    <lineage>
        <taxon>Bacteria</taxon>
        <taxon>Bacillati</taxon>
        <taxon>Bacillota</taxon>
        <taxon>Bacilli</taxon>
        <taxon>Bacillales</taxon>
        <taxon>Bacillaceae</taxon>
        <taxon>Evansella</taxon>
    </lineage>
</organism>
<evidence type="ECO:0000256" key="1">
    <source>
        <dbReference type="ARBA" id="ARBA00001946"/>
    </source>
</evidence>
<dbReference type="GO" id="GO:0000049">
    <property type="term" value="F:tRNA binding"/>
    <property type="evidence" value="ECO:0007669"/>
    <property type="project" value="TreeGrafter"/>
</dbReference>
<dbReference type="NCBIfam" id="NF009814">
    <property type="entry name" value="PRK13299.1"/>
    <property type="match status" value="1"/>
</dbReference>
<dbReference type="AlphaFoldDB" id="A0A1H3NIP6"/>
<dbReference type="Gene3D" id="1.20.58.560">
    <property type="match status" value="1"/>
</dbReference>
<sequence>MTSWEDAGNTVLHQLITAGYEAYIVGGAVRDRLLNRPLRDVDICTTAAVEEILQLFPAAVAVGARHGTVVVPVNGLPVEVSEFKRKNGKGSLMTDLSLRDFTCNAMAMNEHGDLIDPFGGQAAINNRIIQVVGGSPERFLEDPLRLLRALRFAVELRFAIDPQTEAWMTAHAALAAEPAVERIANELKKAANNRLDKKALIFLVFHPVCRQLPKLFSSELLTKERLETMDESLFIQGETEWWTLSAFSKAAEETRAVLKHYKVPNELQKKAGFLVDMVWKGLQTPWDRFDLYRLGKDNIVAGEKLRAMLSASAPRVSELMSRYNQLPVHSSKDIAVSGNDLLQWFPDHTGRDIGNALKLVERQIVSGRLNNTKTEIQAWLTREKVL</sequence>
<dbReference type="GO" id="GO:0016779">
    <property type="term" value="F:nucleotidyltransferase activity"/>
    <property type="evidence" value="ECO:0007669"/>
    <property type="project" value="UniProtKB-KW"/>
</dbReference>
<dbReference type="SUPFAM" id="SSF81301">
    <property type="entry name" value="Nucleotidyltransferase"/>
    <property type="match status" value="1"/>
</dbReference>
<reference evidence="12" key="1">
    <citation type="submission" date="2016-10" db="EMBL/GenBank/DDBJ databases">
        <authorList>
            <person name="Varghese N."/>
            <person name="Submissions S."/>
        </authorList>
    </citation>
    <scope>NUCLEOTIDE SEQUENCE [LARGE SCALE GENOMIC DNA]</scope>
    <source>
        <strain evidence="12">SP</strain>
    </source>
</reference>
<dbReference type="Proteomes" id="UP000198935">
    <property type="component" value="Unassembled WGS sequence"/>
</dbReference>
<proteinExistence type="inferred from homology"/>
<feature type="domain" description="Poly A polymerase head" evidence="9">
    <location>
        <begin position="22"/>
        <end position="129"/>
    </location>
</feature>
<evidence type="ECO:0000256" key="6">
    <source>
        <dbReference type="ARBA" id="ARBA00022842"/>
    </source>
</evidence>
<dbReference type="OrthoDB" id="9805698at2"/>
<dbReference type="CDD" id="cd05398">
    <property type="entry name" value="NT_ClassII-CCAase"/>
    <property type="match status" value="1"/>
</dbReference>
<evidence type="ECO:0000259" key="9">
    <source>
        <dbReference type="Pfam" id="PF01743"/>
    </source>
</evidence>
<dbReference type="PANTHER" id="PTHR46173">
    <property type="entry name" value="CCA TRNA NUCLEOTIDYLTRANSFERASE 1, MITOCHONDRIAL"/>
    <property type="match status" value="1"/>
</dbReference>
<evidence type="ECO:0000259" key="10">
    <source>
        <dbReference type="Pfam" id="PF13735"/>
    </source>
</evidence>
<keyword evidence="12" id="KW-1185">Reference proteome</keyword>
<dbReference type="Gene3D" id="1.10.110.30">
    <property type="match status" value="1"/>
</dbReference>
<comment type="similarity">
    <text evidence="8">Belongs to the tRNA nucleotidyltransferase/poly(A) polymerase family.</text>
</comment>
<dbReference type="STRING" id="1503961.SAMN05421736_10470"/>
<evidence type="ECO:0000313" key="11">
    <source>
        <dbReference type="EMBL" id="SDY88109.1"/>
    </source>
</evidence>
<dbReference type="EMBL" id="FNPI01000004">
    <property type="protein sequence ID" value="SDY88109.1"/>
    <property type="molecule type" value="Genomic_DNA"/>
</dbReference>
<gene>
    <name evidence="11" type="ORF">SAMN05421736_10470</name>
</gene>
<evidence type="ECO:0000256" key="4">
    <source>
        <dbReference type="ARBA" id="ARBA00022695"/>
    </source>
</evidence>
<dbReference type="Pfam" id="PF01743">
    <property type="entry name" value="PolyA_pol"/>
    <property type="match status" value="1"/>
</dbReference>